<dbReference type="SUPFAM" id="SSF141868">
    <property type="entry name" value="EAL domain-like"/>
    <property type="match status" value="1"/>
</dbReference>
<dbReference type="Gene3D" id="3.20.20.450">
    <property type="entry name" value="EAL domain"/>
    <property type="match status" value="1"/>
</dbReference>
<feature type="domain" description="EAL" evidence="1">
    <location>
        <begin position="1"/>
        <end position="234"/>
    </location>
</feature>
<evidence type="ECO:0000313" key="3">
    <source>
        <dbReference type="EMBL" id="SDH67631.1"/>
    </source>
</evidence>
<dbReference type="SMART" id="SM00052">
    <property type="entry name" value="EAL"/>
    <property type="match status" value="1"/>
</dbReference>
<dbReference type="SUPFAM" id="SSF109604">
    <property type="entry name" value="HD-domain/PDEase-like"/>
    <property type="match status" value="1"/>
</dbReference>
<evidence type="ECO:0000313" key="4">
    <source>
        <dbReference type="Proteomes" id="UP000199706"/>
    </source>
</evidence>
<dbReference type="PROSITE" id="PS50883">
    <property type="entry name" value="EAL"/>
    <property type="match status" value="1"/>
</dbReference>
<dbReference type="PANTHER" id="PTHR33525">
    <property type="match status" value="1"/>
</dbReference>
<dbReference type="PROSITE" id="PS51833">
    <property type="entry name" value="HDOD"/>
    <property type="match status" value="1"/>
</dbReference>
<reference evidence="3 4" key="1">
    <citation type="submission" date="2016-10" db="EMBL/GenBank/DDBJ databases">
        <authorList>
            <person name="de Groot N.N."/>
        </authorList>
    </citation>
    <scope>NUCLEOTIDE SEQUENCE [LARGE SCALE GENOMIC DNA]</scope>
    <source>
        <strain evidence="3 4">LMG 2247</strain>
    </source>
</reference>
<accession>A0A1G8ECK2</accession>
<dbReference type="Pfam" id="PF08668">
    <property type="entry name" value="HDOD"/>
    <property type="match status" value="1"/>
</dbReference>
<evidence type="ECO:0000259" key="2">
    <source>
        <dbReference type="PROSITE" id="PS51833"/>
    </source>
</evidence>
<dbReference type="RefSeq" id="WP_090687274.1">
    <property type="nucleotide sequence ID" value="NZ_CADERL010000007.1"/>
</dbReference>
<dbReference type="InterPro" id="IPR014408">
    <property type="entry name" value="dGMP_Pdiesterase_EAL/HD-GYP"/>
</dbReference>
<dbReference type="Gene3D" id="1.10.3210.10">
    <property type="entry name" value="Hypothetical protein af1432"/>
    <property type="match status" value="1"/>
</dbReference>
<dbReference type="InterPro" id="IPR052340">
    <property type="entry name" value="RNase_Y/CdgJ"/>
</dbReference>
<dbReference type="Proteomes" id="UP000199706">
    <property type="component" value="Unassembled WGS sequence"/>
</dbReference>
<gene>
    <name evidence="3" type="ORF">SAMN05216466_11221</name>
</gene>
<dbReference type="OrthoDB" id="9804751at2"/>
<dbReference type="PIRSF" id="PIRSF003180">
    <property type="entry name" value="DiGMPpdiest_YuxH"/>
    <property type="match status" value="1"/>
</dbReference>
<dbReference type="EMBL" id="FNCJ01000012">
    <property type="protein sequence ID" value="SDH67631.1"/>
    <property type="molecule type" value="Genomic_DNA"/>
</dbReference>
<evidence type="ECO:0000259" key="1">
    <source>
        <dbReference type="PROSITE" id="PS50883"/>
    </source>
</evidence>
<dbReference type="InterPro" id="IPR013976">
    <property type="entry name" value="HDOD"/>
</dbReference>
<proteinExistence type="predicted"/>
<dbReference type="InterPro" id="IPR035919">
    <property type="entry name" value="EAL_sf"/>
</dbReference>
<dbReference type="InterPro" id="IPR001633">
    <property type="entry name" value="EAL_dom"/>
</dbReference>
<organism evidence="3 4">
    <name type="scientific">Paraburkholderia phenazinium</name>
    <dbReference type="NCBI Taxonomy" id="60549"/>
    <lineage>
        <taxon>Bacteria</taxon>
        <taxon>Pseudomonadati</taxon>
        <taxon>Pseudomonadota</taxon>
        <taxon>Betaproteobacteria</taxon>
        <taxon>Burkholderiales</taxon>
        <taxon>Burkholderiaceae</taxon>
        <taxon>Paraburkholderia</taxon>
    </lineage>
</organism>
<dbReference type="Pfam" id="PF00563">
    <property type="entry name" value="EAL"/>
    <property type="match status" value="1"/>
</dbReference>
<name>A0A1G8ECK2_9BURK</name>
<feature type="domain" description="HDOD" evidence="2">
    <location>
        <begin position="225"/>
        <end position="418"/>
    </location>
</feature>
<sequence>MSEPFSVRAKPGHVEVLTQSAEAAAAAEAPFVYLGRQPILDRDGALNAYELLFRAGAHNYAEVSDDAQATAQVVARTIGGIGVSAVLGHHRGYVNISRDLLFDDIVHLMSPERFVLEILETVTFDAQLVRRLGELRRAGFQVALDDVSELTEGLRSVLPHTDIVKIDFLLTPRAALPKLAAAVLAEGKTLIAEKVETREDFALARDLGFHLFQGYFFARPQVLTAPRNRSSRPALLRLLALLARDAGIIELEAELKRNPNVVVQLLRLVNSSAFGLGRNIASLREAIIATGTRQIARWAQLLLYADGGDLPWRSDPLVQLAGTRSRFMELAAQWLRPSDEDFADAAFMTGIFSLVHVVLGTTPAETLDKLGLAPLIRDAIVEHSGALGTLLRIAEAADRGTEQGIDAASIATDADAREAFAALTPEVLAELNLSAAAWFGAHAGLE</sequence>
<protein>
    <submittedName>
        <fullName evidence="3">EAL and modified HD-GYP domain-containing signal transduction protein</fullName>
    </submittedName>
</protein>
<dbReference type="AlphaFoldDB" id="A0A1G8ECK2"/>
<dbReference type="PANTHER" id="PTHR33525:SF4">
    <property type="entry name" value="CYCLIC DI-GMP PHOSPHODIESTERASE CDGJ"/>
    <property type="match status" value="1"/>
</dbReference>